<gene>
    <name evidence="2" type="ORF">M408DRAFT_29838</name>
</gene>
<protein>
    <recommendedName>
        <fullName evidence="1">Protein kinase domain-containing protein</fullName>
    </recommendedName>
</protein>
<dbReference type="Proteomes" id="UP000054097">
    <property type="component" value="Unassembled WGS sequence"/>
</dbReference>
<sequence length="101" mass="11735">MGDPKFKGNYYFVYQGTYKGELVAVKVIREVGKLESMSKKFKREISIWTNASHLNIHSFYGIRGDDNFGLYGALISPNGDLQQYLDERKGIPLEDHFKLWR</sequence>
<dbReference type="InterPro" id="IPR000719">
    <property type="entry name" value="Prot_kinase_dom"/>
</dbReference>
<dbReference type="GO" id="GO:0005524">
    <property type="term" value="F:ATP binding"/>
    <property type="evidence" value="ECO:0007669"/>
    <property type="project" value="InterPro"/>
</dbReference>
<dbReference type="GO" id="GO:0004672">
    <property type="term" value="F:protein kinase activity"/>
    <property type="evidence" value="ECO:0007669"/>
    <property type="project" value="InterPro"/>
</dbReference>
<proteinExistence type="predicted"/>
<dbReference type="EMBL" id="KN824394">
    <property type="protein sequence ID" value="KIM21066.1"/>
    <property type="molecule type" value="Genomic_DNA"/>
</dbReference>
<dbReference type="HOGENOM" id="CLU_2293420_0_0_1"/>
<evidence type="ECO:0000259" key="1">
    <source>
        <dbReference type="PROSITE" id="PS50011"/>
    </source>
</evidence>
<reference evidence="2 3" key="1">
    <citation type="submission" date="2014-04" db="EMBL/GenBank/DDBJ databases">
        <authorList>
            <consortium name="DOE Joint Genome Institute"/>
            <person name="Kuo A."/>
            <person name="Zuccaro A."/>
            <person name="Kohler A."/>
            <person name="Nagy L.G."/>
            <person name="Floudas D."/>
            <person name="Copeland A."/>
            <person name="Barry K.W."/>
            <person name="Cichocki N."/>
            <person name="Veneault-Fourrey C."/>
            <person name="LaButti K."/>
            <person name="Lindquist E.A."/>
            <person name="Lipzen A."/>
            <person name="Lundell T."/>
            <person name="Morin E."/>
            <person name="Murat C."/>
            <person name="Sun H."/>
            <person name="Tunlid A."/>
            <person name="Henrissat B."/>
            <person name="Grigoriev I.V."/>
            <person name="Hibbett D.S."/>
            <person name="Martin F."/>
            <person name="Nordberg H.P."/>
            <person name="Cantor M.N."/>
            <person name="Hua S.X."/>
        </authorList>
    </citation>
    <scope>NUCLEOTIDE SEQUENCE [LARGE SCALE GENOMIC DNA]</scope>
    <source>
        <strain evidence="2 3">MAFF 305830</strain>
    </source>
</reference>
<organism evidence="2 3">
    <name type="scientific">Serendipita vermifera MAFF 305830</name>
    <dbReference type="NCBI Taxonomy" id="933852"/>
    <lineage>
        <taxon>Eukaryota</taxon>
        <taxon>Fungi</taxon>
        <taxon>Dikarya</taxon>
        <taxon>Basidiomycota</taxon>
        <taxon>Agaricomycotina</taxon>
        <taxon>Agaricomycetes</taxon>
        <taxon>Sebacinales</taxon>
        <taxon>Serendipitaceae</taxon>
        <taxon>Serendipita</taxon>
    </lineage>
</organism>
<feature type="domain" description="Protein kinase" evidence="1">
    <location>
        <begin position="1"/>
        <end position="101"/>
    </location>
</feature>
<name>A0A0C3AP90_SERVB</name>
<keyword evidence="3" id="KW-1185">Reference proteome</keyword>
<dbReference type="InterPro" id="IPR001245">
    <property type="entry name" value="Ser-Thr/Tyr_kinase_cat_dom"/>
</dbReference>
<dbReference type="PROSITE" id="PS50011">
    <property type="entry name" value="PROTEIN_KINASE_DOM"/>
    <property type="match status" value="1"/>
</dbReference>
<dbReference type="AlphaFoldDB" id="A0A0C3AP90"/>
<dbReference type="Gene3D" id="1.10.510.10">
    <property type="entry name" value="Transferase(Phosphotransferase) domain 1"/>
    <property type="match status" value="1"/>
</dbReference>
<dbReference type="OrthoDB" id="1924919at2759"/>
<dbReference type="Pfam" id="PF07714">
    <property type="entry name" value="PK_Tyr_Ser-Thr"/>
    <property type="match status" value="1"/>
</dbReference>
<evidence type="ECO:0000313" key="2">
    <source>
        <dbReference type="EMBL" id="KIM21066.1"/>
    </source>
</evidence>
<dbReference type="InterPro" id="IPR011009">
    <property type="entry name" value="Kinase-like_dom_sf"/>
</dbReference>
<dbReference type="SUPFAM" id="SSF56112">
    <property type="entry name" value="Protein kinase-like (PK-like)"/>
    <property type="match status" value="1"/>
</dbReference>
<accession>A0A0C3AP90</accession>
<evidence type="ECO:0000313" key="3">
    <source>
        <dbReference type="Proteomes" id="UP000054097"/>
    </source>
</evidence>
<reference evidence="3" key="2">
    <citation type="submission" date="2015-01" db="EMBL/GenBank/DDBJ databases">
        <title>Evolutionary Origins and Diversification of the Mycorrhizal Mutualists.</title>
        <authorList>
            <consortium name="DOE Joint Genome Institute"/>
            <consortium name="Mycorrhizal Genomics Consortium"/>
            <person name="Kohler A."/>
            <person name="Kuo A."/>
            <person name="Nagy L.G."/>
            <person name="Floudas D."/>
            <person name="Copeland A."/>
            <person name="Barry K.W."/>
            <person name="Cichocki N."/>
            <person name="Veneault-Fourrey C."/>
            <person name="LaButti K."/>
            <person name="Lindquist E.A."/>
            <person name="Lipzen A."/>
            <person name="Lundell T."/>
            <person name="Morin E."/>
            <person name="Murat C."/>
            <person name="Riley R."/>
            <person name="Ohm R."/>
            <person name="Sun H."/>
            <person name="Tunlid A."/>
            <person name="Henrissat B."/>
            <person name="Grigoriev I.V."/>
            <person name="Hibbett D.S."/>
            <person name="Martin F."/>
        </authorList>
    </citation>
    <scope>NUCLEOTIDE SEQUENCE [LARGE SCALE GENOMIC DNA]</scope>
    <source>
        <strain evidence="3">MAFF 305830</strain>
    </source>
</reference>